<accession>A0ACB8D4B0</accession>
<protein>
    <submittedName>
        <fullName evidence="1">Uncharacterized protein</fullName>
    </submittedName>
</protein>
<gene>
    <name evidence="1" type="ORF">HPB49_010239</name>
</gene>
<keyword evidence="2" id="KW-1185">Reference proteome</keyword>
<proteinExistence type="predicted"/>
<sequence>MCILLAVPGLTSTETVPGGTMSFEDSNVTRWAQPPTPCAELCGELPSAPVFKPSSLVRVVVLAVIGALSLVGNSATLASIWTHRRRRSSLYMLLAHLSVADLLVTFFCVLAEAAWTWTVQWVAGDALCKLVKFLQMFALYLSTFILVVIAFDRFAAMRFPMRRASARRTAARMVAAAWTTAALLSLPQV</sequence>
<evidence type="ECO:0000313" key="1">
    <source>
        <dbReference type="EMBL" id="KAH7959314.1"/>
    </source>
</evidence>
<organism evidence="1 2">
    <name type="scientific">Dermacentor silvarum</name>
    <name type="common">Tick</name>
    <dbReference type="NCBI Taxonomy" id="543639"/>
    <lineage>
        <taxon>Eukaryota</taxon>
        <taxon>Metazoa</taxon>
        <taxon>Ecdysozoa</taxon>
        <taxon>Arthropoda</taxon>
        <taxon>Chelicerata</taxon>
        <taxon>Arachnida</taxon>
        <taxon>Acari</taxon>
        <taxon>Parasitiformes</taxon>
        <taxon>Ixodida</taxon>
        <taxon>Ixodoidea</taxon>
        <taxon>Ixodidae</taxon>
        <taxon>Rhipicephalinae</taxon>
        <taxon>Dermacentor</taxon>
    </lineage>
</organism>
<comment type="caution">
    <text evidence="1">The sequence shown here is derived from an EMBL/GenBank/DDBJ whole genome shotgun (WGS) entry which is preliminary data.</text>
</comment>
<evidence type="ECO:0000313" key="2">
    <source>
        <dbReference type="Proteomes" id="UP000821865"/>
    </source>
</evidence>
<dbReference type="EMBL" id="CM023472">
    <property type="protein sequence ID" value="KAH7959314.1"/>
    <property type="molecule type" value="Genomic_DNA"/>
</dbReference>
<reference evidence="1" key="1">
    <citation type="submission" date="2020-05" db="EMBL/GenBank/DDBJ databases">
        <title>Large-scale comparative analyses of tick genomes elucidate their genetic diversity and vector capacities.</title>
        <authorList>
            <person name="Jia N."/>
            <person name="Wang J."/>
            <person name="Shi W."/>
            <person name="Du L."/>
            <person name="Sun Y."/>
            <person name="Zhan W."/>
            <person name="Jiang J."/>
            <person name="Wang Q."/>
            <person name="Zhang B."/>
            <person name="Ji P."/>
            <person name="Sakyi L.B."/>
            <person name="Cui X."/>
            <person name="Yuan T."/>
            <person name="Jiang B."/>
            <person name="Yang W."/>
            <person name="Lam T.T.-Y."/>
            <person name="Chang Q."/>
            <person name="Ding S."/>
            <person name="Wang X."/>
            <person name="Zhu J."/>
            <person name="Ruan X."/>
            <person name="Zhao L."/>
            <person name="Wei J."/>
            <person name="Que T."/>
            <person name="Du C."/>
            <person name="Cheng J."/>
            <person name="Dai P."/>
            <person name="Han X."/>
            <person name="Huang E."/>
            <person name="Gao Y."/>
            <person name="Liu J."/>
            <person name="Shao H."/>
            <person name="Ye R."/>
            <person name="Li L."/>
            <person name="Wei W."/>
            <person name="Wang X."/>
            <person name="Wang C."/>
            <person name="Yang T."/>
            <person name="Huo Q."/>
            <person name="Li W."/>
            <person name="Guo W."/>
            <person name="Chen H."/>
            <person name="Zhou L."/>
            <person name="Ni X."/>
            <person name="Tian J."/>
            <person name="Zhou Y."/>
            <person name="Sheng Y."/>
            <person name="Liu T."/>
            <person name="Pan Y."/>
            <person name="Xia L."/>
            <person name="Li J."/>
            <person name="Zhao F."/>
            <person name="Cao W."/>
        </authorList>
    </citation>
    <scope>NUCLEOTIDE SEQUENCE</scope>
    <source>
        <strain evidence="1">Dsil-2018</strain>
    </source>
</reference>
<dbReference type="Proteomes" id="UP000821865">
    <property type="component" value="Chromosome 3"/>
</dbReference>
<name>A0ACB8D4B0_DERSI</name>